<dbReference type="InterPro" id="IPR013328">
    <property type="entry name" value="6PGD_dom2"/>
</dbReference>
<evidence type="ECO:0000259" key="12">
    <source>
        <dbReference type="Pfam" id="PF08546"/>
    </source>
</evidence>
<sequence>MKIGIIGAGAMGSIVGARLAKAGIDVTLFDTWREHADAIRTNGLTIEMDDGPFTVTLPIHDRPAPDMRFDIVVTLVKSHSTRAAAMIAREHLAEGGAVISFQNGLGNEEVIAEVIGPDRTLGGTLYFGGNVIGPAHVKHSNPHAGIAVGGLTPEGQGPARHLAEALRAADFECRVEDDVMAVKWQKALLNVGTNPFATILNLPNRAAGDIPGIRQAMIACCAEAIAVAKAKGVRLPGGDDPHDYVRQGTDVHNYEHKSSMCIDLAAGRKTEVDFMNGAISAFGAQYGVPTPLNTTVTAAIHRVEQEKRETAAGASG</sequence>
<evidence type="ECO:0000256" key="6">
    <source>
        <dbReference type="ARBA" id="ARBA00022857"/>
    </source>
</evidence>
<evidence type="ECO:0000256" key="3">
    <source>
        <dbReference type="ARBA" id="ARBA00013014"/>
    </source>
</evidence>
<dbReference type="Pfam" id="PF02558">
    <property type="entry name" value="ApbA"/>
    <property type="match status" value="1"/>
</dbReference>
<evidence type="ECO:0000256" key="1">
    <source>
        <dbReference type="ARBA" id="ARBA00004994"/>
    </source>
</evidence>
<dbReference type="InterPro" id="IPR051402">
    <property type="entry name" value="KPR-Related"/>
</dbReference>
<keyword evidence="6 10" id="KW-0521">NADP</keyword>
<evidence type="ECO:0000256" key="7">
    <source>
        <dbReference type="ARBA" id="ARBA00023002"/>
    </source>
</evidence>
<evidence type="ECO:0000256" key="9">
    <source>
        <dbReference type="ARBA" id="ARBA00048793"/>
    </source>
</evidence>
<feature type="domain" description="Ketopantoate reductase N-terminal" evidence="11">
    <location>
        <begin position="3"/>
        <end position="148"/>
    </location>
</feature>
<comment type="catalytic activity">
    <reaction evidence="9 10">
        <text>(R)-pantoate + NADP(+) = 2-dehydropantoate + NADPH + H(+)</text>
        <dbReference type="Rhea" id="RHEA:16233"/>
        <dbReference type="ChEBI" id="CHEBI:11561"/>
        <dbReference type="ChEBI" id="CHEBI:15378"/>
        <dbReference type="ChEBI" id="CHEBI:15980"/>
        <dbReference type="ChEBI" id="CHEBI:57783"/>
        <dbReference type="ChEBI" id="CHEBI:58349"/>
        <dbReference type="EC" id="1.1.1.169"/>
    </reaction>
</comment>
<dbReference type="InterPro" id="IPR013752">
    <property type="entry name" value="KPA_reductase"/>
</dbReference>
<dbReference type="InterPro" id="IPR008927">
    <property type="entry name" value="6-PGluconate_DH-like_C_sf"/>
</dbReference>
<protein>
    <recommendedName>
        <fullName evidence="4 10">2-dehydropantoate 2-reductase</fullName>
        <ecNumber evidence="3 10">1.1.1.169</ecNumber>
    </recommendedName>
    <alternativeName>
        <fullName evidence="8 10">Ketopantoate reductase</fullName>
    </alternativeName>
</protein>
<dbReference type="SUPFAM" id="SSF48179">
    <property type="entry name" value="6-phosphogluconate dehydrogenase C-terminal domain-like"/>
    <property type="match status" value="1"/>
</dbReference>
<dbReference type="InterPro" id="IPR013332">
    <property type="entry name" value="KPR_N"/>
</dbReference>
<evidence type="ECO:0000313" key="13">
    <source>
        <dbReference type="EMBL" id="GLR53620.1"/>
    </source>
</evidence>
<evidence type="ECO:0000256" key="4">
    <source>
        <dbReference type="ARBA" id="ARBA00019465"/>
    </source>
</evidence>
<name>A0ABQ5ZLB1_9HYPH</name>
<dbReference type="Pfam" id="PF08546">
    <property type="entry name" value="ApbA_C"/>
    <property type="match status" value="1"/>
</dbReference>
<dbReference type="EC" id="1.1.1.169" evidence="3 10"/>
<evidence type="ECO:0000256" key="10">
    <source>
        <dbReference type="RuleBase" id="RU362068"/>
    </source>
</evidence>
<evidence type="ECO:0000313" key="14">
    <source>
        <dbReference type="Proteomes" id="UP001156702"/>
    </source>
</evidence>
<dbReference type="RefSeq" id="WP_244767685.1">
    <property type="nucleotide sequence ID" value="NZ_BSOP01000042.1"/>
</dbReference>
<comment type="function">
    <text evidence="10">Catalyzes the NADPH-dependent reduction of ketopantoate into pantoic acid.</text>
</comment>
<dbReference type="PANTHER" id="PTHR21708">
    <property type="entry name" value="PROBABLE 2-DEHYDROPANTOATE 2-REDUCTASE"/>
    <property type="match status" value="1"/>
</dbReference>
<dbReference type="EMBL" id="BSOP01000042">
    <property type="protein sequence ID" value="GLR53620.1"/>
    <property type="molecule type" value="Genomic_DNA"/>
</dbReference>
<dbReference type="InterPro" id="IPR003710">
    <property type="entry name" value="ApbA"/>
</dbReference>
<comment type="caution">
    <text evidence="13">The sequence shown here is derived from an EMBL/GenBank/DDBJ whole genome shotgun (WGS) entry which is preliminary data.</text>
</comment>
<dbReference type="Gene3D" id="3.40.50.720">
    <property type="entry name" value="NAD(P)-binding Rossmann-like Domain"/>
    <property type="match status" value="1"/>
</dbReference>
<dbReference type="Gene3D" id="1.10.1040.10">
    <property type="entry name" value="N-(1-d-carboxylethyl)-l-norvaline Dehydrogenase, domain 2"/>
    <property type="match status" value="1"/>
</dbReference>
<evidence type="ECO:0000256" key="5">
    <source>
        <dbReference type="ARBA" id="ARBA00022655"/>
    </source>
</evidence>
<dbReference type="InterPro" id="IPR036291">
    <property type="entry name" value="NAD(P)-bd_dom_sf"/>
</dbReference>
<dbReference type="NCBIfam" id="TIGR00745">
    <property type="entry name" value="apbA_panE"/>
    <property type="match status" value="1"/>
</dbReference>
<organism evidence="13 14">
    <name type="scientific">Shinella yambaruensis</name>
    <dbReference type="NCBI Taxonomy" id="415996"/>
    <lineage>
        <taxon>Bacteria</taxon>
        <taxon>Pseudomonadati</taxon>
        <taxon>Pseudomonadota</taxon>
        <taxon>Alphaproteobacteria</taxon>
        <taxon>Hyphomicrobiales</taxon>
        <taxon>Rhizobiaceae</taxon>
        <taxon>Shinella</taxon>
    </lineage>
</organism>
<accession>A0ABQ5ZLB1</accession>
<evidence type="ECO:0000256" key="8">
    <source>
        <dbReference type="ARBA" id="ARBA00032024"/>
    </source>
</evidence>
<keyword evidence="14" id="KW-1185">Reference proteome</keyword>
<reference evidence="14" key="1">
    <citation type="journal article" date="2019" name="Int. J. Syst. Evol. Microbiol.">
        <title>The Global Catalogue of Microorganisms (GCM) 10K type strain sequencing project: providing services to taxonomists for standard genome sequencing and annotation.</title>
        <authorList>
            <consortium name="The Broad Institute Genomics Platform"/>
            <consortium name="The Broad Institute Genome Sequencing Center for Infectious Disease"/>
            <person name="Wu L."/>
            <person name="Ma J."/>
        </authorList>
    </citation>
    <scope>NUCLEOTIDE SEQUENCE [LARGE SCALE GENOMIC DNA]</scope>
    <source>
        <strain evidence="14">NBRC 102122</strain>
    </source>
</reference>
<dbReference type="SUPFAM" id="SSF51735">
    <property type="entry name" value="NAD(P)-binding Rossmann-fold domains"/>
    <property type="match status" value="1"/>
</dbReference>
<feature type="domain" description="Ketopantoate reductase C-terminal" evidence="12">
    <location>
        <begin position="178"/>
        <end position="304"/>
    </location>
</feature>
<keyword evidence="7 10" id="KW-0560">Oxidoreductase</keyword>
<comment type="pathway">
    <text evidence="1 10">Cofactor biosynthesis; (R)-pantothenate biosynthesis; (R)-pantoate from 3-methyl-2-oxobutanoate: step 2/2.</text>
</comment>
<comment type="similarity">
    <text evidence="2 10">Belongs to the ketopantoate reductase family.</text>
</comment>
<dbReference type="Proteomes" id="UP001156702">
    <property type="component" value="Unassembled WGS sequence"/>
</dbReference>
<dbReference type="PANTHER" id="PTHR21708:SF26">
    <property type="entry name" value="2-DEHYDROPANTOATE 2-REDUCTASE"/>
    <property type="match status" value="1"/>
</dbReference>
<evidence type="ECO:0000256" key="2">
    <source>
        <dbReference type="ARBA" id="ARBA00007870"/>
    </source>
</evidence>
<gene>
    <name evidence="13" type="ORF">GCM10007923_48360</name>
</gene>
<evidence type="ECO:0000259" key="11">
    <source>
        <dbReference type="Pfam" id="PF02558"/>
    </source>
</evidence>
<keyword evidence="5 10" id="KW-0566">Pantothenate biosynthesis</keyword>
<proteinExistence type="inferred from homology"/>